<evidence type="ECO:0000313" key="2">
    <source>
        <dbReference type="EMBL" id="VUZ84107.1"/>
    </source>
</evidence>
<dbReference type="Proteomes" id="UP000334340">
    <property type="component" value="Unassembled WGS sequence"/>
</dbReference>
<dbReference type="InterPro" id="IPR035093">
    <property type="entry name" value="RelE/ParE_toxin_dom_sf"/>
</dbReference>
<dbReference type="EMBL" id="CABIKM010000006">
    <property type="protein sequence ID" value="VUZ84107.1"/>
    <property type="molecule type" value="Genomic_DNA"/>
</dbReference>
<proteinExistence type="predicted"/>
<dbReference type="Pfam" id="PF05016">
    <property type="entry name" value="ParE_toxin"/>
    <property type="match status" value="1"/>
</dbReference>
<evidence type="ECO:0000313" key="3">
    <source>
        <dbReference type="Proteomes" id="UP000334340"/>
    </source>
</evidence>
<dbReference type="InterPro" id="IPR007712">
    <property type="entry name" value="RelE/ParE_toxin"/>
</dbReference>
<protein>
    <submittedName>
        <fullName evidence="2">Plasmid stabilization system</fullName>
    </submittedName>
</protein>
<name>A0A564ZGS7_9BACT</name>
<dbReference type="SUPFAM" id="SSF143011">
    <property type="entry name" value="RelE-like"/>
    <property type="match status" value="1"/>
</dbReference>
<keyword evidence="1" id="KW-1277">Toxin-antitoxin system</keyword>
<keyword evidence="3" id="KW-1185">Reference proteome</keyword>
<gene>
    <name evidence="2" type="ORF">MELA_00472</name>
</gene>
<dbReference type="Gene3D" id="3.30.2310.20">
    <property type="entry name" value="RelE-like"/>
    <property type="match status" value="1"/>
</dbReference>
<accession>A0A564ZGS7</accession>
<reference evidence="2 3" key="1">
    <citation type="submission" date="2019-07" db="EMBL/GenBank/DDBJ databases">
        <authorList>
            <person name="Cremers G."/>
        </authorList>
    </citation>
    <scope>NUCLEOTIDE SEQUENCE [LARGE SCALE GENOMIC DNA]</scope>
</reference>
<evidence type="ECO:0000256" key="1">
    <source>
        <dbReference type="ARBA" id="ARBA00022649"/>
    </source>
</evidence>
<sequence length="97" mass="11603">MRLPRVEERSEQPVHRLMLGPRAQRDLDRLRGKTWTRVKDALINLTHIPRPKGCRKLRTRAWRIRVGDIRGLYDIDGKARTVEVLRVKHRRESYRGL</sequence>
<organism evidence="2 3">
    <name type="scientific">Candidatus Methylomirabilis lanthanidiphila</name>
    <dbReference type="NCBI Taxonomy" id="2211376"/>
    <lineage>
        <taxon>Bacteria</taxon>
        <taxon>Candidatus Methylomirabilota</taxon>
        <taxon>Candidatus Methylomirabilia</taxon>
        <taxon>Candidatus Methylomirabilales</taxon>
        <taxon>Candidatus Methylomirabilaceae</taxon>
        <taxon>Candidatus Methylomirabilis</taxon>
    </lineage>
</organism>
<dbReference type="AlphaFoldDB" id="A0A564ZGS7"/>